<gene>
    <name evidence="1" type="ORF">RRG08_020931</name>
</gene>
<evidence type="ECO:0000313" key="2">
    <source>
        <dbReference type="Proteomes" id="UP001283361"/>
    </source>
</evidence>
<reference evidence="1" key="1">
    <citation type="journal article" date="2023" name="G3 (Bethesda)">
        <title>A reference genome for the long-term kleptoplast-retaining sea slug Elysia crispata morphotype clarki.</title>
        <authorList>
            <person name="Eastman K.E."/>
            <person name="Pendleton A.L."/>
            <person name="Shaikh M.A."/>
            <person name="Suttiyut T."/>
            <person name="Ogas R."/>
            <person name="Tomko P."/>
            <person name="Gavelis G."/>
            <person name="Widhalm J.R."/>
            <person name="Wisecaver J.H."/>
        </authorList>
    </citation>
    <scope>NUCLEOTIDE SEQUENCE</scope>
    <source>
        <strain evidence="1">ECLA1</strain>
    </source>
</reference>
<accession>A0AAE1A950</accession>
<sequence length="313" mass="35473">MSACRLGADFSYFTTHQSRHCWADKISFNLNPSRWSAQSGNARSRLRVTELDSPRGLSITIPRLFGLAGCGVTQLLMLLAILRALANQEPHTPTSRSHQHLAHTHIQHIPTSRTYQHLAYTNIQRTSTSSTHQYLAHRHQHLAHRHQHLAHINIQHTTDKDPLKNIMWYNRTPISEFPCPEQPFTPSEHPNQGLALETTLTPSEHPGRDFIAQDNQNIICSRRFKHNLNTTARIFQLETTLTPSENPCPDLPALDRPIPQNNPDLNFPLPTQPYILAASCRDPEEGKNGFSKEFRDSLGETILAASFPNPQTH</sequence>
<comment type="caution">
    <text evidence="1">The sequence shown here is derived from an EMBL/GenBank/DDBJ whole genome shotgun (WGS) entry which is preliminary data.</text>
</comment>
<protein>
    <submittedName>
        <fullName evidence="1">Uncharacterized protein</fullName>
    </submittedName>
</protein>
<organism evidence="1 2">
    <name type="scientific">Elysia crispata</name>
    <name type="common">lettuce slug</name>
    <dbReference type="NCBI Taxonomy" id="231223"/>
    <lineage>
        <taxon>Eukaryota</taxon>
        <taxon>Metazoa</taxon>
        <taxon>Spiralia</taxon>
        <taxon>Lophotrochozoa</taxon>
        <taxon>Mollusca</taxon>
        <taxon>Gastropoda</taxon>
        <taxon>Heterobranchia</taxon>
        <taxon>Euthyneura</taxon>
        <taxon>Panpulmonata</taxon>
        <taxon>Sacoglossa</taxon>
        <taxon>Placobranchoidea</taxon>
        <taxon>Plakobranchidae</taxon>
        <taxon>Elysia</taxon>
    </lineage>
</organism>
<name>A0AAE1A950_9GAST</name>
<keyword evidence="2" id="KW-1185">Reference proteome</keyword>
<proteinExistence type="predicted"/>
<dbReference type="Proteomes" id="UP001283361">
    <property type="component" value="Unassembled WGS sequence"/>
</dbReference>
<dbReference type="EMBL" id="JAWDGP010002384">
    <property type="protein sequence ID" value="KAK3783604.1"/>
    <property type="molecule type" value="Genomic_DNA"/>
</dbReference>
<dbReference type="AlphaFoldDB" id="A0AAE1A950"/>
<evidence type="ECO:0000313" key="1">
    <source>
        <dbReference type="EMBL" id="KAK3783604.1"/>
    </source>
</evidence>